<dbReference type="Pfam" id="PF17064">
    <property type="entry name" value="QVR"/>
    <property type="match status" value="1"/>
</dbReference>
<keyword evidence="3" id="KW-0812">Transmembrane</keyword>
<keyword evidence="2" id="KW-0325">Glycoprotein</keyword>
<evidence type="ECO:0000313" key="5">
    <source>
        <dbReference type="Proteomes" id="UP000035682"/>
    </source>
</evidence>
<dbReference type="InterPro" id="IPR031424">
    <property type="entry name" value="QVR-like"/>
</dbReference>
<keyword evidence="5" id="KW-1185">Reference proteome</keyword>
<keyword evidence="1" id="KW-0732">Signal</keyword>
<dbReference type="WBParaSite" id="SRAE_1000227600.1">
    <property type="protein sequence ID" value="SRAE_1000227600.1"/>
    <property type="gene ID" value="WBGene00258890"/>
</dbReference>
<reference evidence="4 5" key="1">
    <citation type="submission" date="2014-09" db="EMBL/GenBank/DDBJ databases">
        <authorList>
            <person name="Martin A.A."/>
        </authorList>
    </citation>
    <scope>NUCLEOTIDE SEQUENCE</scope>
    <source>
        <strain evidence="5">ED321</strain>
        <strain evidence="4">ED321 Heterogonic</strain>
    </source>
</reference>
<accession>A0A090L915</accession>
<evidence type="ECO:0000256" key="3">
    <source>
        <dbReference type="SAM" id="Phobius"/>
    </source>
</evidence>
<dbReference type="CTD" id="36376385"/>
<organism evidence="4">
    <name type="scientific">Strongyloides ratti</name>
    <name type="common">Parasitic roundworm</name>
    <dbReference type="NCBI Taxonomy" id="34506"/>
    <lineage>
        <taxon>Eukaryota</taxon>
        <taxon>Metazoa</taxon>
        <taxon>Ecdysozoa</taxon>
        <taxon>Nematoda</taxon>
        <taxon>Chromadorea</taxon>
        <taxon>Rhabditida</taxon>
        <taxon>Tylenchina</taxon>
        <taxon>Panagrolaimomorpha</taxon>
        <taxon>Strongyloidoidea</taxon>
        <taxon>Strongyloididae</taxon>
        <taxon>Strongyloides</taxon>
    </lineage>
</organism>
<evidence type="ECO:0000313" key="6">
    <source>
        <dbReference type="WBParaSite" id="SRAE_1000227600.1"/>
    </source>
</evidence>
<evidence type="ECO:0000313" key="7">
    <source>
        <dbReference type="WormBase" id="SRAE_1000227600"/>
    </source>
</evidence>
<name>A0A090L915_STRRB</name>
<dbReference type="GO" id="GO:0030431">
    <property type="term" value="P:sleep"/>
    <property type="evidence" value="ECO:0007669"/>
    <property type="project" value="InterPro"/>
</dbReference>
<protein>
    <recommendedName>
        <fullName evidence="8">Protein quiver</fullName>
    </recommendedName>
</protein>
<dbReference type="AlphaFoldDB" id="A0A090L915"/>
<dbReference type="EMBL" id="LN609528">
    <property type="protein sequence ID" value="CEF64020.1"/>
    <property type="molecule type" value="Genomic_DNA"/>
</dbReference>
<dbReference type="RefSeq" id="XP_024503221.1">
    <property type="nucleotide sequence ID" value="XM_024649333.1"/>
</dbReference>
<evidence type="ECO:0000313" key="4">
    <source>
        <dbReference type="EMBL" id="CEF64020.1"/>
    </source>
</evidence>
<dbReference type="GO" id="GO:0032222">
    <property type="term" value="P:regulation of synaptic transmission, cholinergic"/>
    <property type="evidence" value="ECO:0007669"/>
    <property type="project" value="InterPro"/>
</dbReference>
<keyword evidence="3" id="KW-0472">Membrane</keyword>
<keyword evidence="3" id="KW-1133">Transmembrane helix</keyword>
<evidence type="ECO:0000256" key="1">
    <source>
        <dbReference type="ARBA" id="ARBA00022729"/>
    </source>
</evidence>
<gene>
    <name evidence="4 6 7" type="ORF">SRAE_1000227600</name>
</gene>
<evidence type="ECO:0000256" key="2">
    <source>
        <dbReference type="ARBA" id="ARBA00023180"/>
    </source>
</evidence>
<sequence>MQRSEVTCSYPYDKCLNTSVKTQNEQIIVRGCSSSLNPLFQTFTGRNATFLQINKCETIGLEDGTFEYCICNQTLCNSTSKSYPNLSHKLLSFIFVIIGIIYLS</sequence>
<dbReference type="WormBase" id="SRAE_1000227600">
    <property type="protein sequence ID" value="SRP11022"/>
    <property type="gene ID" value="WBGene00258890"/>
</dbReference>
<feature type="transmembrane region" description="Helical" evidence="3">
    <location>
        <begin position="86"/>
        <end position="103"/>
    </location>
</feature>
<proteinExistence type="predicted"/>
<reference evidence="6" key="2">
    <citation type="submission" date="2020-12" db="UniProtKB">
        <authorList>
            <consortium name="WormBaseParasite"/>
        </authorList>
    </citation>
    <scope>IDENTIFICATION</scope>
</reference>
<dbReference type="GeneID" id="36376385"/>
<evidence type="ECO:0008006" key="8">
    <source>
        <dbReference type="Google" id="ProtNLM"/>
    </source>
</evidence>
<dbReference type="Proteomes" id="UP000035682">
    <property type="component" value="Unplaced"/>
</dbReference>